<evidence type="ECO:0000256" key="1">
    <source>
        <dbReference type="ARBA" id="ARBA00004479"/>
    </source>
</evidence>
<evidence type="ECO:0000256" key="4">
    <source>
        <dbReference type="ARBA" id="ARBA00022692"/>
    </source>
</evidence>
<evidence type="ECO:0000256" key="13">
    <source>
        <dbReference type="PROSITE-ProRule" id="PRU00076"/>
    </source>
</evidence>
<dbReference type="InterPro" id="IPR000152">
    <property type="entry name" value="EGF-type_Asp/Asn_hydroxyl_site"/>
</dbReference>
<evidence type="ECO:0000256" key="16">
    <source>
        <dbReference type="SAM" id="Phobius"/>
    </source>
</evidence>
<evidence type="ECO:0000256" key="14">
    <source>
        <dbReference type="PROSITE-ProRule" id="PRU00460"/>
    </source>
</evidence>
<feature type="region of interest" description="Disordered" evidence="15">
    <location>
        <begin position="314"/>
        <end position="346"/>
    </location>
</feature>
<dbReference type="OrthoDB" id="263283at2759"/>
<dbReference type="Pfam" id="PF24981">
    <property type="entry name" value="Beta-prop_ATRN-LZTR1"/>
    <property type="match status" value="2"/>
</dbReference>
<dbReference type="Gene3D" id="2.10.25.10">
    <property type="entry name" value="Laminin"/>
    <property type="match status" value="8"/>
</dbReference>
<reference evidence="21" key="1">
    <citation type="submission" date="2022-01" db="UniProtKB">
        <authorList>
            <consortium name="EnsemblMetazoa"/>
        </authorList>
    </citation>
    <scope>IDENTIFICATION</scope>
</reference>
<dbReference type="SUPFAM" id="SSF57184">
    <property type="entry name" value="Growth factor receptor domain"/>
    <property type="match status" value="1"/>
</dbReference>
<dbReference type="PROSITE" id="PS50027">
    <property type="entry name" value="EGF_LAM_2"/>
    <property type="match status" value="2"/>
</dbReference>
<dbReference type="Pfam" id="PF07645">
    <property type="entry name" value="EGF_CA"/>
    <property type="match status" value="2"/>
</dbReference>
<feature type="domain" description="CUB" evidence="18">
    <location>
        <begin position="23"/>
        <end position="135"/>
    </location>
</feature>
<keyword evidence="11" id="KW-0325">Glycoprotein</keyword>
<keyword evidence="8 16" id="KW-1133">Transmembrane helix</keyword>
<dbReference type="SUPFAM" id="SSF57196">
    <property type="entry name" value="EGF/Laminin"/>
    <property type="match status" value="4"/>
</dbReference>
<evidence type="ECO:0000256" key="17">
    <source>
        <dbReference type="SAM" id="SignalP"/>
    </source>
</evidence>
<evidence type="ECO:0000313" key="22">
    <source>
        <dbReference type="Proteomes" id="UP000494040"/>
    </source>
</evidence>
<evidence type="ECO:0000256" key="6">
    <source>
        <dbReference type="ARBA" id="ARBA00022737"/>
    </source>
</evidence>
<keyword evidence="4 16" id="KW-0812">Transmembrane</keyword>
<keyword evidence="9 16" id="KW-0472">Membrane</keyword>
<name>A0A8I6SQT9_CIMLE</name>
<dbReference type="InterPro" id="IPR016201">
    <property type="entry name" value="PSI"/>
</dbReference>
<dbReference type="InterPro" id="IPR049883">
    <property type="entry name" value="NOTCH1_EGF-like"/>
</dbReference>
<dbReference type="InterPro" id="IPR011043">
    <property type="entry name" value="Gal_Oxase/kelch_b-propeller"/>
</dbReference>
<organism evidence="21 22">
    <name type="scientific">Cimex lectularius</name>
    <name type="common">Bed bug</name>
    <name type="synonym">Acanthia lectularia</name>
    <dbReference type="NCBI Taxonomy" id="79782"/>
    <lineage>
        <taxon>Eukaryota</taxon>
        <taxon>Metazoa</taxon>
        <taxon>Ecdysozoa</taxon>
        <taxon>Arthropoda</taxon>
        <taxon>Hexapoda</taxon>
        <taxon>Insecta</taxon>
        <taxon>Pterygota</taxon>
        <taxon>Neoptera</taxon>
        <taxon>Paraneoptera</taxon>
        <taxon>Hemiptera</taxon>
        <taxon>Heteroptera</taxon>
        <taxon>Panheteroptera</taxon>
        <taxon>Cimicomorpha</taxon>
        <taxon>Cimicidae</taxon>
        <taxon>Cimex</taxon>
    </lineage>
</organism>
<evidence type="ECO:0000259" key="20">
    <source>
        <dbReference type="PROSITE" id="PS50027"/>
    </source>
</evidence>
<keyword evidence="22" id="KW-1185">Reference proteome</keyword>
<keyword evidence="12 14" id="KW-0424">Laminin EGF-like domain</keyword>
<feature type="disulfide bond" evidence="14">
    <location>
        <begin position="2379"/>
        <end position="2393"/>
    </location>
</feature>
<feature type="domain" description="EGF-like" evidence="19">
    <location>
        <begin position="1182"/>
        <end position="1223"/>
    </location>
</feature>
<dbReference type="InterPro" id="IPR056863">
    <property type="entry name" value="LMN_ATRN_NET-like_EGF"/>
</dbReference>
<dbReference type="SUPFAM" id="SSF50965">
    <property type="entry name" value="Galactose oxidase, central domain"/>
    <property type="match status" value="1"/>
</dbReference>
<dbReference type="InterPro" id="IPR002049">
    <property type="entry name" value="LE_dom"/>
</dbReference>
<proteinExistence type="predicted"/>
<dbReference type="FunFam" id="2.60.120.290:FF:000023">
    <property type="entry name" value="Multiple epidermal growth factor-like domains 8"/>
    <property type="match status" value="1"/>
</dbReference>
<dbReference type="GO" id="GO:0005509">
    <property type="term" value="F:calcium ion binding"/>
    <property type="evidence" value="ECO:0007669"/>
    <property type="project" value="InterPro"/>
</dbReference>
<dbReference type="SMART" id="SM00180">
    <property type="entry name" value="EGF_Lam"/>
    <property type="match status" value="3"/>
</dbReference>
<dbReference type="OMA" id="PVCQWCD"/>
<dbReference type="PANTHER" id="PTHR46376">
    <property type="entry name" value="LEUCINE-ZIPPER-LIKE TRANSCRIPTIONAL REGULATOR 1"/>
    <property type="match status" value="1"/>
</dbReference>
<dbReference type="Gene3D" id="2.60.120.290">
    <property type="entry name" value="Spermadhesin, CUB domain"/>
    <property type="match status" value="2"/>
</dbReference>
<sequence length="2842" mass="312201">MNAWSFVILSLAVVWSVGSLLPCDKTRRVLTQPWGIISDGPPNHNYTQGSHCQWLIKANSTEQFITLRFHSLATECAYDYVFVYDGDSFESPMLGSFSGKTEPQEVISTSGFMLILLYSDTNYVLDGFTAEYSITECPKNCSGHGVCVAHRCICEGDFGGVDCTEPVCNGCTEDVGKCHEGMCKCHDGRSGYTCSLNINDTIGNRWHKLYSGGLSPRAAHSAAYVKSTDSLYVFGGYDLNAVLGDLLVFRFNTSQWEDDQGNIFSSLMLPASHLESKVLKAVLAKVGEEKWGVKPQTFLQAALLTLNDSKTFAKHSHHESGKHNSRVRRDVEEDEDEEEGETMARPSARYAHAAAAYADGFALYGGRLDKGVLSDELWYYNITTRHWSLRAVTSNHRPPPLARHTLTLTPSGWLYLLGGSLPDGLFSSQLWRIKLAPEGGDEEQWELVRSHSGKELDLRLVGHTTVYYSIGGPNSIQEGYLLVYGGIAATVARFSKLSDRMYSFHLDTQTWAQINYPRGASRDTSVPAERAFHTSSIIGNYMAVFGGYTHRHNKEEICYDNQLFLYHLGCHTWVSHEILGSPSQKSKYPKKQGVFSHAAAVRNGNTLLLIGGYHGNVNADLLAFIFPPTLASRGNEIHESEAMCARHRGLSECTSDPECGWCSADEVCYGRTLGVNCTTNLQTTRCPGICPALSHCHACLLQGGGGMAQPEGKTISSVVQKLALFQCTWCIHNAKCHHIHDNFGVCGIREDTPSQGAGWWGDKGVEVTHPRDCKALDKRPGLTFTIYKHPANISQPDYVSILNATLVEFSLGSGTISRTEQNLGGVVTARLRGFLRSPPTWEQSQEQLRMCISYSVASLSLGFESSKTEVVGNMSSENTLCRLVHWPNNGDPVILRPGRYPVDFQSQKAVNSNHALSNMELQHNKSQENPKVFTFEYLEPHEDSVDCITYTNCLACMTDSKCGWCPLTGSCLSRKVNETKECSSGGHWHYLNLDPVACNNCSNYITCNSCIMSGLCEWWADDARCYRKGRSSTGITKVDQCPLLCHGRANCSQCLDGNGKCVWCQATQECFSFAVYTSQYQFGLCREWSDSNSMNSGQWLSSSVATIPQACQPCSTKVNCSTCLKSLGCGWCYNVDNPIQGVCAPGDFSTPHVDNCSNEVNARHHTSLYPDEAAWSYAQCPDVDECGLGLHDCHAQAKCTNTHGSYNCQCKRGYVGDGKVSCTKTCYNDCVHGYCSNHPDYVCQCNLGWTGQDCSVNCGCNNHSTCTQGVNICDSCQDWTTGEFCQFCKPGSYGNATSPEGCKRCNCNEHGNKELGVCDANTGLCVCQDNTEGATCDKCKKGYYGDPRRGGTCYYQCMSRGMVSSIKTQGLGSRLAELSVWESRQGPPPTRECLWIVSPNSLNQSQSVNSIIQLEIDRDIEVGCTENSVYIYDGLPKFVSSSGNHQSHVLGVFCTQDSQYPVTVQAKSGVMTVHYKSGGDSRGGFNATVSVLSCPDHCLPERICVKGSCVCPEGRTGHDCKDILCPNNCSSDLNRGVCDKGYGRCLCSEGWGGVNCSKPLNSSNQIIFTELFNSAHLSDSLEHLRKMLPRFGHSLLADRRNSLWLFGGYSLSHGPLNDIRLFDTKNNTWMQVTIDSTNDANMPRGRYFHAAEISLSRREIFIHGGLTAAAAGGGEQTPSGGEQALRQNTTLNDFWKFSLKNQHWVGIETSEKPPGLAGHTLTLRRHGDSESLVLIGGCSPNFGFLDSVWEYDPKENNWHKIKTLGYRPIGIYGHSTVYHEPTQSFYIFGGYIYGSNRTFISDKLFAFHYPSSTWTALPTFSSYNPPRLNLPRARFLHSAVTTDEYMLVFGGRTDPEASSETLIAYSYACNLWYKLYLKGMNVVGNMPPDTYAHSMTLDIDATSGSKKVVAYIMGGFTGGTDSHVTKISLPNDLCSVWSTKEKCRLFLGCTYCSISNNGTVNSSFCYKAVNVSNSLGNMNGPCGKNSQTMGTTTLSNGAACGTDWIQSRSCEQFSTCTDCVAKWPITWDRPQVCKWCPRCRDGGKCIPVSTECKEERCERKNMSEITIDTYCPEMACSASDCEKCRSMAGCSWTRQKTSDDMSGSLELMHDWSCTDASSNSSRIKNEATCPKRCSQYTDCHSCLQSSGGEGNYGECRWSTRLSECISPSYQSLVCAGGVCGLVLSKGSHCPQPCATFNQCSECLSHAHCGWCSLESAKSSGLGVCSEGSLDQPALGPEMGTCEALYSTKMNTTVSTNDMKFSWNYVKCPYENECENGHHNCDKVSESCVDLLVGYQCVCGPGYKPSGEPHKGDCIPVCSQGCVRGRCTSPDMCTCDFGYVGANCSIQCQCNGHSHCAGPDKLDECLECKNNTQGPTCGRCKPLFVGDPSDNGECIPCSTYCNEHTHICVNETLGIDAEFLLGKSIEELEQFLAEGPLSKAKCVGCANRTTGDKCEECITGNFRGSEDHKVACRPCECHGHGSTCNAVTGEGCDCHNNTESDPTCSGKSHSCWEVQCSKCKESYMGIPTEGHQCYKQMTFDLTFSLGAKLVDDSGVKTVPLNPGQASFFAVQPRFMNVDIRITVDVTQGSLDLYLSPKDDAFVVELNTSTYAHMIKLDQRFLFGSESLFEKTGPAPPNLKHRPTVNLIEKLSEGLSAHITVKHNNSLLIVRNITDRLVITLPYETHSLNQAKFYMVLLAVNKPTYGTVFFRQDQLHIDLFVFFSVFFSCFFLFLAACVVAWKAKQATDMRRARRRHVVEMLHMAKRPFAGVSVLVEPSSSSDFSLRPVAIEPTGDSLAAVTTVFVTLPGGGYAPSRLAIASALVLLNRGHSHGRAFLRRRSSHS</sequence>
<dbReference type="SMART" id="SM00181">
    <property type="entry name" value="EGF"/>
    <property type="match status" value="11"/>
</dbReference>
<feature type="transmembrane region" description="Helical" evidence="16">
    <location>
        <begin position="2717"/>
        <end position="2739"/>
    </location>
</feature>
<dbReference type="Proteomes" id="UP000494040">
    <property type="component" value="Unassembled WGS sequence"/>
</dbReference>
<dbReference type="GO" id="GO:0048513">
    <property type="term" value="P:animal organ development"/>
    <property type="evidence" value="ECO:0007669"/>
    <property type="project" value="UniProtKB-ARBA"/>
</dbReference>
<dbReference type="InterPro" id="IPR000742">
    <property type="entry name" value="EGF"/>
</dbReference>
<feature type="signal peptide" evidence="17">
    <location>
        <begin position="1"/>
        <end position="19"/>
    </location>
</feature>
<dbReference type="SUPFAM" id="SSF49854">
    <property type="entry name" value="Spermadhesin, CUB domain"/>
    <property type="match status" value="2"/>
</dbReference>
<dbReference type="InterPro" id="IPR018097">
    <property type="entry name" value="EGF_Ca-bd_CS"/>
</dbReference>
<evidence type="ECO:0008006" key="23">
    <source>
        <dbReference type="Google" id="ProtNLM"/>
    </source>
</evidence>
<dbReference type="PROSITE" id="PS01248">
    <property type="entry name" value="EGF_LAM_1"/>
    <property type="match status" value="1"/>
</dbReference>
<keyword evidence="10 14" id="KW-1015">Disulfide bond</keyword>
<dbReference type="PROSITE" id="PS01180">
    <property type="entry name" value="CUB"/>
    <property type="match status" value="2"/>
</dbReference>
<dbReference type="KEGG" id="clec:106673150"/>
<dbReference type="PROSITE" id="PS00022">
    <property type="entry name" value="EGF_1"/>
    <property type="match status" value="2"/>
</dbReference>
<evidence type="ECO:0000259" key="18">
    <source>
        <dbReference type="PROSITE" id="PS01180"/>
    </source>
</evidence>
<dbReference type="Pfam" id="PF00431">
    <property type="entry name" value="CUB"/>
    <property type="match status" value="1"/>
</dbReference>
<dbReference type="InterPro" id="IPR015915">
    <property type="entry name" value="Kelch-typ_b-propeller"/>
</dbReference>
<dbReference type="RefSeq" id="XP_024084450.1">
    <property type="nucleotide sequence ID" value="XM_024228682.1"/>
</dbReference>
<dbReference type="PROSITE" id="PS01186">
    <property type="entry name" value="EGF_2"/>
    <property type="match status" value="2"/>
</dbReference>
<dbReference type="FunFam" id="2.10.25.10:FF:000191">
    <property type="entry name" value="Multiple epidermal growth factor-like domains 8"/>
    <property type="match status" value="1"/>
</dbReference>
<keyword evidence="2" id="KW-0880">Kelch repeat</keyword>
<dbReference type="GO" id="GO:0005794">
    <property type="term" value="C:Golgi apparatus"/>
    <property type="evidence" value="ECO:0007669"/>
    <property type="project" value="TreeGrafter"/>
</dbReference>
<feature type="disulfide bond" evidence="14">
    <location>
        <begin position="1339"/>
        <end position="1353"/>
    </location>
</feature>
<evidence type="ECO:0000256" key="11">
    <source>
        <dbReference type="ARBA" id="ARBA00023180"/>
    </source>
</evidence>
<evidence type="ECO:0000256" key="2">
    <source>
        <dbReference type="ARBA" id="ARBA00022441"/>
    </source>
</evidence>
<dbReference type="SMART" id="SM00179">
    <property type="entry name" value="EGF_CA"/>
    <property type="match status" value="2"/>
</dbReference>
<dbReference type="InterPro" id="IPR056737">
    <property type="entry name" value="Beta-prop_ATRN-MKLN-like"/>
</dbReference>
<feature type="domain" description="Laminin EGF-like" evidence="20">
    <location>
        <begin position="1305"/>
        <end position="1355"/>
    </location>
</feature>
<dbReference type="CTD" id="1954"/>
<dbReference type="FunFam" id="2.10.25.10:FF:000202">
    <property type="entry name" value="Multiple epidermal growth factor-like domains 8"/>
    <property type="match status" value="1"/>
</dbReference>
<dbReference type="PROSITE" id="PS00010">
    <property type="entry name" value="ASX_HYDROXYL"/>
    <property type="match status" value="1"/>
</dbReference>
<feature type="disulfide bond" evidence="14">
    <location>
        <begin position="1327"/>
        <end position="1336"/>
    </location>
</feature>
<keyword evidence="6" id="KW-0677">Repeat</keyword>
<feature type="compositionally biased region" description="Acidic residues" evidence="15">
    <location>
        <begin position="332"/>
        <end position="341"/>
    </location>
</feature>
<dbReference type="InterPro" id="IPR009030">
    <property type="entry name" value="Growth_fac_rcpt_cys_sf"/>
</dbReference>
<dbReference type="Pfam" id="PF24973">
    <property type="entry name" value="EGF_LMN_ATRN"/>
    <property type="match status" value="3"/>
</dbReference>
<feature type="chain" id="PRO_5035161723" description="Multiple epidermal growth factor-like domains protein 8" evidence="17">
    <location>
        <begin position="20"/>
        <end position="2842"/>
    </location>
</feature>
<evidence type="ECO:0000256" key="12">
    <source>
        <dbReference type="ARBA" id="ARBA00023292"/>
    </source>
</evidence>
<evidence type="ECO:0000256" key="10">
    <source>
        <dbReference type="ARBA" id="ARBA00023157"/>
    </source>
</evidence>
<dbReference type="CDD" id="cd00055">
    <property type="entry name" value="EGF_Lam"/>
    <property type="match status" value="4"/>
</dbReference>
<dbReference type="GeneID" id="106673150"/>
<accession>A0A8I6SQT9</accession>
<dbReference type="SMART" id="SM00042">
    <property type="entry name" value="CUB"/>
    <property type="match status" value="2"/>
</dbReference>
<evidence type="ECO:0000256" key="7">
    <source>
        <dbReference type="ARBA" id="ARBA00022837"/>
    </source>
</evidence>
<dbReference type="PROSITE" id="PS01187">
    <property type="entry name" value="EGF_CA"/>
    <property type="match status" value="1"/>
</dbReference>
<dbReference type="InterPro" id="IPR001881">
    <property type="entry name" value="EGF-like_Ca-bd_dom"/>
</dbReference>
<evidence type="ECO:0000313" key="21">
    <source>
        <dbReference type="EnsemblMetazoa" id="XP_024084450.1"/>
    </source>
</evidence>
<evidence type="ECO:0000256" key="3">
    <source>
        <dbReference type="ARBA" id="ARBA00022536"/>
    </source>
</evidence>
<dbReference type="PANTHER" id="PTHR46376:SF2">
    <property type="entry name" value="DISTRACTED, ISOFORM B"/>
    <property type="match status" value="1"/>
</dbReference>
<dbReference type="GO" id="GO:0016020">
    <property type="term" value="C:membrane"/>
    <property type="evidence" value="ECO:0007669"/>
    <property type="project" value="UniProtKB-SubCell"/>
</dbReference>
<dbReference type="SMART" id="SM00423">
    <property type="entry name" value="PSI"/>
    <property type="match status" value="8"/>
</dbReference>
<comment type="subcellular location">
    <subcellularLocation>
        <location evidence="1">Membrane</location>
        <topology evidence="1">Single-pass type I membrane protein</topology>
    </subcellularLocation>
</comment>
<dbReference type="InterPro" id="IPR000859">
    <property type="entry name" value="CUB_dom"/>
</dbReference>
<dbReference type="GO" id="GO:0048731">
    <property type="term" value="P:system development"/>
    <property type="evidence" value="ECO:0007669"/>
    <property type="project" value="UniProtKB-ARBA"/>
</dbReference>
<feature type="disulfide bond" evidence="14">
    <location>
        <begin position="2367"/>
        <end position="2376"/>
    </location>
</feature>
<evidence type="ECO:0000256" key="8">
    <source>
        <dbReference type="ARBA" id="ARBA00022989"/>
    </source>
</evidence>
<dbReference type="EnsemblMetazoa" id="XM_024228682.1">
    <property type="protein sequence ID" value="XP_024084450.1"/>
    <property type="gene ID" value="LOC106673150"/>
</dbReference>
<dbReference type="InterPro" id="IPR051568">
    <property type="entry name" value="LZTR1/Attractin"/>
</dbReference>
<dbReference type="SUPFAM" id="SSF117281">
    <property type="entry name" value="Kelch motif"/>
    <property type="match status" value="3"/>
</dbReference>
<dbReference type="CDD" id="cd00041">
    <property type="entry name" value="CUB"/>
    <property type="match status" value="2"/>
</dbReference>
<feature type="domain" description="Laminin EGF-like" evidence="20">
    <location>
        <begin position="2347"/>
        <end position="2395"/>
    </location>
</feature>
<keyword evidence="3 13" id="KW-0245">EGF-like domain</keyword>
<dbReference type="Pfam" id="PF00053">
    <property type="entry name" value="EGF_laminin"/>
    <property type="match status" value="1"/>
</dbReference>
<dbReference type="InterPro" id="IPR035914">
    <property type="entry name" value="Sperma_CUB_dom_sf"/>
</dbReference>
<evidence type="ECO:0000256" key="5">
    <source>
        <dbReference type="ARBA" id="ARBA00022729"/>
    </source>
</evidence>
<dbReference type="Gene3D" id="2.120.10.80">
    <property type="entry name" value="Kelch-type beta propeller"/>
    <property type="match status" value="3"/>
</dbReference>
<dbReference type="PROSITE" id="PS50026">
    <property type="entry name" value="EGF_3"/>
    <property type="match status" value="1"/>
</dbReference>
<keyword evidence="5 17" id="KW-0732">Signal</keyword>
<evidence type="ECO:0000259" key="19">
    <source>
        <dbReference type="PROSITE" id="PS50026"/>
    </source>
</evidence>
<dbReference type="CDD" id="cd00054">
    <property type="entry name" value="EGF_CA"/>
    <property type="match status" value="1"/>
</dbReference>
<feature type="domain" description="CUB" evidence="18">
    <location>
        <begin position="1357"/>
        <end position="1492"/>
    </location>
</feature>
<keyword evidence="7" id="KW-0106">Calcium</keyword>
<comment type="caution">
    <text evidence="13">Lacks conserved residue(s) required for the propagation of feature annotation.</text>
</comment>
<protein>
    <recommendedName>
        <fullName evidence="23">Multiple epidermal growth factor-like domains protein 8</fullName>
    </recommendedName>
</protein>
<evidence type="ECO:0000256" key="9">
    <source>
        <dbReference type="ARBA" id="ARBA00023136"/>
    </source>
</evidence>
<feature type="compositionally biased region" description="Basic and acidic residues" evidence="15">
    <location>
        <begin position="318"/>
        <end position="331"/>
    </location>
</feature>
<evidence type="ECO:0000256" key="15">
    <source>
        <dbReference type="SAM" id="MobiDB-lite"/>
    </source>
</evidence>